<gene>
    <name evidence="6" type="ORF">D5F01_LYC00212</name>
</gene>
<comment type="subcellular location">
    <subcellularLocation>
        <location evidence="1">Secreted</location>
    </subcellularLocation>
</comment>
<dbReference type="GO" id="GO:0005576">
    <property type="term" value="C:extracellular region"/>
    <property type="evidence" value="ECO:0007669"/>
    <property type="project" value="UniProtKB-SubCell"/>
</dbReference>
<sequence length="230" mass="24889">MMGFILIAVAVLSLLSGGWSAPVTNCDDLTQIIEIQGREQLLGRWTSLAESTDVSGSGLVSTLHVGSSWVKHTAANESNTIDVFEAIKIFGRCYTSRSTKTLKNNTVSAEQPVAASEVLLKTGCPDCLVVSSKYTSGQSLQFLSRRNKVTAAEMEEFTKQVECLNLPSPVIFDSDKGFCPEESTKNTTDLNTATEEDYFKLAGDILGSEDVVKGVLESIFSSLVDLIEED</sequence>
<dbReference type="SUPFAM" id="SSF50814">
    <property type="entry name" value="Lipocalins"/>
    <property type="match status" value="1"/>
</dbReference>
<organism evidence="6 7">
    <name type="scientific">Larimichthys crocea</name>
    <name type="common">Large yellow croaker</name>
    <name type="synonym">Pseudosciaena crocea</name>
    <dbReference type="NCBI Taxonomy" id="215358"/>
    <lineage>
        <taxon>Eukaryota</taxon>
        <taxon>Metazoa</taxon>
        <taxon>Chordata</taxon>
        <taxon>Craniata</taxon>
        <taxon>Vertebrata</taxon>
        <taxon>Euteleostomi</taxon>
        <taxon>Actinopterygii</taxon>
        <taxon>Neopterygii</taxon>
        <taxon>Teleostei</taxon>
        <taxon>Neoteleostei</taxon>
        <taxon>Acanthomorphata</taxon>
        <taxon>Eupercaria</taxon>
        <taxon>Sciaenidae</taxon>
        <taxon>Larimichthys</taxon>
    </lineage>
</organism>
<evidence type="ECO:0000256" key="4">
    <source>
        <dbReference type="ARBA" id="ARBA00023180"/>
    </source>
</evidence>
<evidence type="ECO:0000256" key="3">
    <source>
        <dbReference type="ARBA" id="ARBA00022729"/>
    </source>
</evidence>
<proteinExistence type="predicted"/>
<evidence type="ECO:0000256" key="1">
    <source>
        <dbReference type="ARBA" id="ARBA00004613"/>
    </source>
</evidence>
<evidence type="ECO:0008006" key="8">
    <source>
        <dbReference type="Google" id="ProtNLM"/>
    </source>
</evidence>
<feature type="chain" id="PRO_5026224771" description="Apolipoprotein M" evidence="5">
    <location>
        <begin position="21"/>
        <end position="230"/>
    </location>
</feature>
<protein>
    <recommendedName>
        <fullName evidence="8">Apolipoprotein M</fullName>
    </recommendedName>
</protein>
<dbReference type="Proteomes" id="UP000424527">
    <property type="component" value="Unassembled WGS sequence"/>
</dbReference>
<dbReference type="InterPro" id="IPR012674">
    <property type="entry name" value="Calycin"/>
</dbReference>
<dbReference type="PANTHER" id="PTHR11967">
    <property type="entry name" value="ALPHA-1-ACID GLYCOPROTEIN"/>
    <property type="match status" value="1"/>
</dbReference>
<evidence type="ECO:0000256" key="2">
    <source>
        <dbReference type="ARBA" id="ARBA00022525"/>
    </source>
</evidence>
<comment type="caution">
    <text evidence="6">The sequence shown here is derived from an EMBL/GenBank/DDBJ whole genome shotgun (WGS) entry which is preliminary data.</text>
</comment>
<name>A0A6G0J8Z9_LARCR</name>
<keyword evidence="2" id="KW-0964">Secreted</keyword>
<feature type="signal peptide" evidence="5">
    <location>
        <begin position="1"/>
        <end position="20"/>
    </location>
</feature>
<dbReference type="PANTHER" id="PTHR11967:SF2">
    <property type="entry name" value="ALPHA-1-ACID GLYCOPROTEIN 1"/>
    <property type="match status" value="1"/>
</dbReference>
<keyword evidence="4" id="KW-0325">Glycoprotein</keyword>
<evidence type="ECO:0000256" key="5">
    <source>
        <dbReference type="SAM" id="SignalP"/>
    </source>
</evidence>
<evidence type="ECO:0000313" key="7">
    <source>
        <dbReference type="Proteomes" id="UP000424527"/>
    </source>
</evidence>
<keyword evidence="7" id="KW-1185">Reference proteome</keyword>
<dbReference type="Gene3D" id="2.40.128.20">
    <property type="match status" value="1"/>
</dbReference>
<keyword evidence="3 5" id="KW-0732">Signal</keyword>
<reference evidence="6 7" key="1">
    <citation type="submission" date="2019-07" db="EMBL/GenBank/DDBJ databases">
        <title>Chromosome genome assembly for large yellow croaker.</title>
        <authorList>
            <person name="Xiao S."/>
        </authorList>
    </citation>
    <scope>NUCLEOTIDE SEQUENCE [LARGE SCALE GENOMIC DNA]</scope>
    <source>
        <strain evidence="6">JMULYC20181020</strain>
        <tissue evidence="6">Muscle</tissue>
    </source>
</reference>
<accession>A0A6G0J8Z9</accession>
<dbReference type="AlphaFoldDB" id="A0A6G0J8Z9"/>
<evidence type="ECO:0000313" key="6">
    <source>
        <dbReference type="EMBL" id="KAE8300077.1"/>
    </source>
</evidence>
<dbReference type="EMBL" id="REGW02000001">
    <property type="protein sequence ID" value="KAE8300077.1"/>
    <property type="molecule type" value="Genomic_DNA"/>
</dbReference>